<keyword evidence="7" id="KW-0479">Metal-binding</keyword>
<evidence type="ECO:0000313" key="15">
    <source>
        <dbReference type="Proteomes" id="UP001595548"/>
    </source>
</evidence>
<organism evidence="14 15">
    <name type="scientific">Gilvimarinus japonicus</name>
    <dbReference type="NCBI Taxonomy" id="1796469"/>
    <lineage>
        <taxon>Bacteria</taxon>
        <taxon>Pseudomonadati</taxon>
        <taxon>Pseudomonadota</taxon>
        <taxon>Gammaproteobacteria</taxon>
        <taxon>Cellvibrionales</taxon>
        <taxon>Cellvibrionaceae</taxon>
        <taxon>Gilvimarinus</taxon>
    </lineage>
</organism>
<reference evidence="15" key="1">
    <citation type="journal article" date="2019" name="Int. J. Syst. Evol. Microbiol.">
        <title>The Global Catalogue of Microorganisms (GCM) 10K type strain sequencing project: providing services to taxonomists for standard genome sequencing and annotation.</title>
        <authorList>
            <consortium name="The Broad Institute Genomics Platform"/>
            <consortium name="The Broad Institute Genome Sequencing Center for Infectious Disease"/>
            <person name="Wu L."/>
            <person name="Ma J."/>
        </authorList>
    </citation>
    <scope>NUCLEOTIDE SEQUENCE [LARGE SCALE GENOMIC DNA]</scope>
    <source>
        <strain evidence="15">KCTC 52141</strain>
    </source>
</reference>
<comment type="catalytic activity">
    <reaction evidence="1">
        <text>Hydrolyzes the link between N-acetylmuramoyl residues and L-amino acid residues in certain cell-wall glycopeptides.</text>
        <dbReference type="EC" id="3.5.1.28"/>
    </reaction>
</comment>
<gene>
    <name evidence="14" type="primary">ampD</name>
    <name evidence="14" type="ORF">ACFOEB_01150</name>
</gene>
<keyword evidence="10" id="KW-0961">Cell wall biogenesis/degradation</keyword>
<feature type="domain" description="N-acetylmuramoyl-L-alanine amidase" evidence="13">
    <location>
        <begin position="24"/>
        <end position="175"/>
    </location>
</feature>
<keyword evidence="6" id="KW-0963">Cytoplasm</keyword>
<evidence type="ECO:0000256" key="6">
    <source>
        <dbReference type="ARBA" id="ARBA00022490"/>
    </source>
</evidence>
<evidence type="ECO:0000256" key="11">
    <source>
        <dbReference type="ARBA" id="ARBA00039257"/>
    </source>
</evidence>
<evidence type="ECO:0000256" key="2">
    <source>
        <dbReference type="ARBA" id="ARBA00001947"/>
    </source>
</evidence>
<dbReference type="InterPro" id="IPR051206">
    <property type="entry name" value="NAMLAA_amidase_2"/>
</dbReference>
<keyword evidence="8 14" id="KW-0378">Hydrolase</keyword>
<dbReference type="EMBL" id="JBHRTL010000001">
    <property type="protein sequence ID" value="MFC3153797.1"/>
    <property type="molecule type" value="Genomic_DNA"/>
</dbReference>
<dbReference type="Proteomes" id="UP001595548">
    <property type="component" value="Unassembled WGS sequence"/>
</dbReference>
<dbReference type="SUPFAM" id="SSF55846">
    <property type="entry name" value="N-acetylmuramoyl-L-alanine amidase-like"/>
    <property type="match status" value="1"/>
</dbReference>
<evidence type="ECO:0000256" key="10">
    <source>
        <dbReference type="ARBA" id="ARBA00023316"/>
    </source>
</evidence>
<comment type="cofactor">
    <cofactor evidence="2">
        <name>Zn(2+)</name>
        <dbReference type="ChEBI" id="CHEBI:29105"/>
    </cofactor>
</comment>
<evidence type="ECO:0000259" key="13">
    <source>
        <dbReference type="SMART" id="SM00644"/>
    </source>
</evidence>
<comment type="caution">
    <text evidence="14">The sequence shown here is derived from an EMBL/GenBank/DDBJ whole genome shotgun (WGS) entry which is preliminary data.</text>
</comment>
<dbReference type="Gene3D" id="3.40.80.10">
    <property type="entry name" value="Peptidoglycan recognition protein-like"/>
    <property type="match status" value="1"/>
</dbReference>
<dbReference type="EC" id="3.5.1.28" evidence="5"/>
<keyword evidence="9" id="KW-0862">Zinc</keyword>
<dbReference type="RefSeq" id="WP_382413755.1">
    <property type="nucleotide sequence ID" value="NZ_AP031500.1"/>
</dbReference>
<keyword evidence="15" id="KW-1185">Reference proteome</keyword>
<dbReference type="GO" id="GO:0008745">
    <property type="term" value="F:N-acetylmuramoyl-L-alanine amidase activity"/>
    <property type="evidence" value="ECO:0007669"/>
    <property type="project" value="UniProtKB-EC"/>
</dbReference>
<evidence type="ECO:0000256" key="12">
    <source>
        <dbReference type="ARBA" id="ARBA00042615"/>
    </source>
</evidence>
<evidence type="ECO:0000256" key="7">
    <source>
        <dbReference type="ARBA" id="ARBA00022723"/>
    </source>
</evidence>
<evidence type="ECO:0000256" key="9">
    <source>
        <dbReference type="ARBA" id="ARBA00022833"/>
    </source>
</evidence>
<comment type="subcellular location">
    <subcellularLocation>
        <location evidence="3">Cytoplasm</location>
    </subcellularLocation>
</comment>
<dbReference type="PANTHER" id="PTHR30417:SF4">
    <property type="entry name" value="1,6-ANHYDRO-N-ACETYLMURAMYL-L-ALANINE AMIDASE AMPD"/>
    <property type="match status" value="1"/>
</dbReference>
<dbReference type="SMART" id="SM00644">
    <property type="entry name" value="Ami_2"/>
    <property type="match status" value="1"/>
</dbReference>
<evidence type="ECO:0000256" key="4">
    <source>
        <dbReference type="ARBA" id="ARBA00007553"/>
    </source>
</evidence>
<dbReference type="Pfam" id="PF01510">
    <property type="entry name" value="Amidase_2"/>
    <property type="match status" value="1"/>
</dbReference>
<evidence type="ECO:0000313" key="14">
    <source>
        <dbReference type="EMBL" id="MFC3153797.1"/>
    </source>
</evidence>
<sequence>MLHTPKTISIDESGWMTPARHCCSPNYGPRPEGAEVSLLVVHNISLPPGEFGNGWVEKFFTNRLDPDAHPYFSSIASMQVSSHVLITRTGELVQFVSFNDRAWHAGRSCFSGVTECNDYSVGVELEGTDTLAYTDEQYWVLARLTDALLAYFPALSPERIAGHCDIAPGRKTDPGEAFDWSKYYSQITSN</sequence>
<dbReference type="InterPro" id="IPR036505">
    <property type="entry name" value="Amidase/PGRP_sf"/>
</dbReference>
<evidence type="ECO:0000256" key="8">
    <source>
        <dbReference type="ARBA" id="ARBA00022801"/>
    </source>
</evidence>
<comment type="similarity">
    <text evidence="4">Belongs to the N-acetylmuramoyl-L-alanine amidase 2 family.</text>
</comment>
<dbReference type="NCBIfam" id="NF008758">
    <property type="entry name" value="PRK11789.1"/>
    <property type="match status" value="1"/>
</dbReference>
<dbReference type="PANTHER" id="PTHR30417">
    <property type="entry name" value="N-ACETYLMURAMOYL-L-ALANINE AMIDASE AMID"/>
    <property type="match status" value="1"/>
</dbReference>
<proteinExistence type="inferred from homology"/>
<accession>A0ABV7HJH9</accession>
<dbReference type="InterPro" id="IPR002502">
    <property type="entry name" value="Amidase_domain"/>
</dbReference>
<evidence type="ECO:0000256" key="1">
    <source>
        <dbReference type="ARBA" id="ARBA00001561"/>
    </source>
</evidence>
<dbReference type="CDD" id="cd06583">
    <property type="entry name" value="PGRP"/>
    <property type="match status" value="1"/>
</dbReference>
<protein>
    <recommendedName>
        <fullName evidence="11">1,6-anhydro-N-acetylmuramyl-L-alanine amidase AmpD</fullName>
        <ecNumber evidence="5">3.5.1.28</ecNumber>
    </recommendedName>
    <alternativeName>
        <fullName evidence="12">N-acetylmuramoyl-L-alanine amidase</fullName>
    </alternativeName>
</protein>
<evidence type="ECO:0000256" key="5">
    <source>
        <dbReference type="ARBA" id="ARBA00011901"/>
    </source>
</evidence>
<name>A0ABV7HJH9_9GAMM</name>
<evidence type="ECO:0000256" key="3">
    <source>
        <dbReference type="ARBA" id="ARBA00004496"/>
    </source>
</evidence>